<dbReference type="CDD" id="cd00146">
    <property type="entry name" value="PKD"/>
    <property type="match status" value="2"/>
</dbReference>
<dbReference type="EMBL" id="BAABGY010000016">
    <property type="protein sequence ID" value="GAA4343178.1"/>
    <property type="molecule type" value="Genomic_DNA"/>
</dbReference>
<dbReference type="PROSITE" id="PS50093">
    <property type="entry name" value="PKD"/>
    <property type="match status" value="1"/>
</dbReference>
<dbReference type="Pfam" id="PF18911">
    <property type="entry name" value="PKD_4"/>
    <property type="match status" value="1"/>
</dbReference>
<feature type="region of interest" description="Disordered" evidence="1">
    <location>
        <begin position="198"/>
        <end position="220"/>
    </location>
</feature>
<protein>
    <recommendedName>
        <fullName evidence="2">PKD domain-containing protein</fullName>
    </recommendedName>
</protein>
<dbReference type="InterPro" id="IPR035986">
    <property type="entry name" value="PKD_dom_sf"/>
</dbReference>
<evidence type="ECO:0000256" key="1">
    <source>
        <dbReference type="SAM" id="MobiDB-lite"/>
    </source>
</evidence>
<dbReference type="InterPro" id="IPR022409">
    <property type="entry name" value="PKD/Chitinase_dom"/>
</dbReference>
<feature type="compositionally biased region" description="Gly residues" evidence="1">
    <location>
        <begin position="200"/>
        <end position="211"/>
    </location>
</feature>
<name>A0ABP8HRE9_9BACT</name>
<feature type="domain" description="PKD" evidence="2">
    <location>
        <begin position="57"/>
        <end position="106"/>
    </location>
</feature>
<comment type="caution">
    <text evidence="3">The sequence shown here is derived from an EMBL/GenBank/DDBJ whole genome shotgun (WGS) entry which is preliminary data.</text>
</comment>
<proteinExistence type="predicted"/>
<dbReference type="SUPFAM" id="SSF49299">
    <property type="entry name" value="PKD domain"/>
    <property type="match status" value="2"/>
</dbReference>
<dbReference type="SMART" id="SM00089">
    <property type="entry name" value="PKD"/>
    <property type="match status" value="2"/>
</dbReference>
<dbReference type="Proteomes" id="UP001501725">
    <property type="component" value="Unassembled WGS sequence"/>
</dbReference>
<sequence>MDKRFLFVVAGVLLIVAGIFAWKMTRPKKGVELGAVAFTSSRDSVMMNAEVQFDDQTPGASKWSWDFGDGSTGDGQSVSHAFTRPGVFKVTLTVNGSATSTKEVYVRDAGPGIPVPAAAISGPKVAFVGEKITMTLKSPSASNAVWKFGENGLDIDGQGQTVSYTYQNEGPYTIVALDEKTKAQSLFDIVVKRKDAVVPTGGGGGSGGGGTPAPPPAREMTDGAVLSRLQQISAKGEAAYRPNFTALAAFMCSPNDVKVTFNDKGEKTKDFNSYCKHLMFMQPTIVSVKQIRDPQRKCITALEVRHSE</sequence>
<dbReference type="RefSeq" id="WP_345258060.1">
    <property type="nucleotide sequence ID" value="NZ_BAABGY010000016.1"/>
</dbReference>
<evidence type="ECO:0000313" key="4">
    <source>
        <dbReference type="Proteomes" id="UP001501725"/>
    </source>
</evidence>
<dbReference type="InterPro" id="IPR000601">
    <property type="entry name" value="PKD_dom"/>
</dbReference>
<dbReference type="Gene3D" id="2.60.40.10">
    <property type="entry name" value="Immunoglobulins"/>
    <property type="match status" value="1"/>
</dbReference>
<evidence type="ECO:0000313" key="3">
    <source>
        <dbReference type="EMBL" id="GAA4343178.1"/>
    </source>
</evidence>
<gene>
    <name evidence="3" type="ORF">GCM10023184_43320</name>
</gene>
<reference evidence="4" key="1">
    <citation type="journal article" date="2019" name="Int. J. Syst. Evol. Microbiol.">
        <title>The Global Catalogue of Microorganisms (GCM) 10K type strain sequencing project: providing services to taxonomists for standard genome sequencing and annotation.</title>
        <authorList>
            <consortium name="The Broad Institute Genomics Platform"/>
            <consortium name="The Broad Institute Genome Sequencing Center for Infectious Disease"/>
            <person name="Wu L."/>
            <person name="Ma J."/>
        </authorList>
    </citation>
    <scope>NUCLEOTIDE SEQUENCE [LARGE SCALE GENOMIC DNA]</scope>
    <source>
        <strain evidence="4">JCM 17919</strain>
    </source>
</reference>
<keyword evidence="4" id="KW-1185">Reference proteome</keyword>
<evidence type="ECO:0000259" key="2">
    <source>
        <dbReference type="PROSITE" id="PS50093"/>
    </source>
</evidence>
<dbReference type="InterPro" id="IPR013783">
    <property type="entry name" value="Ig-like_fold"/>
</dbReference>
<organism evidence="3 4">
    <name type="scientific">Flaviaesturariibacter amylovorans</name>
    <dbReference type="NCBI Taxonomy" id="1084520"/>
    <lineage>
        <taxon>Bacteria</taxon>
        <taxon>Pseudomonadati</taxon>
        <taxon>Bacteroidota</taxon>
        <taxon>Chitinophagia</taxon>
        <taxon>Chitinophagales</taxon>
        <taxon>Chitinophagaceae</taxon>
        <taxon>Flaviaestuariibacter</taxon>
    </lineage>
</organism>
<accession>A0ABP8HRE9</accession>